<dbReference type="HOGENOM" id="CLU_030072_0_0_1"/>
<evidence type="ECO:0000256" key="4">
    <source>
        <dbReference type="ARBA" id="ARBA00022801"/>
    </source>
</evidence>
<reference evidence="7" key="2">
    <citation type="submission" date="2003-05" db="EMBL/GenBank/DDBJ databases">
        <authorList>
            <person name="Buell C.R."/>
            <person name="Wing R.A."/>
            <person name="McCombie W.R."/>
            <person name="Messing J."/>
            <person name="Yuan Q."/>
            <person name="Ouyang S."/>
        </authorList>
    </citation>
    <scope>NUCLEOTIDE SEQUENCE</scope>
</reference>
<dbReference type="GO" id="GO:0003676">
    <property type="term" value="F:nucleic acid binding"/>
    <property type="evidence" value="ECO:0007669"/>
    <property type="project" value="InterPro"/>
</dbReference>
<proteinExistence type="predicted"/>
<dbReference type="FunFam" id="3.30.420.10:FF:000040">
    <property type="entry name" value="Exonuclease family protein"/>
    <property type="match status" value="1"/>
</dbReference>
<dbReference type="PANTHER" id="PTHR30231:SF4">
    <property type="entry name" value="PROTEIN NEN2"/>
    <property type="match status" value="1"/>
</dbReference>
<gene>
    <name evidence="7" type="ordered locus">LOC_Os10g26720</name>
</gene>
<evidence type="ECO:0000256" key="1">
    <source>
        <dbReference type="ARBA" id="ARBA00001946"/>
    </source>
</evidence>
<dbReference type="SUPFAM" id="SSF53098">
    <property type="entry name" value="Ribonuclease H-like"/>
    <property type="match status" value="1"/>
</dbReference>
<keyword evidence="6" id="KW-0460">Magnesium</keyword>
<dbReference type="Gene3D" id="3.30.420.10">
    <property type="entry name" value="Ribonuclease H-like superfamily/Ribonuclease H"/>
    <property type="match status" value="1"/>
</dbReference>
<organism evidence="7">
    <name type="scientific">Oryza sativa subsp. japonica</name>
    <name type="common">Rice</name>
    <dbReference type="NCBI Taxonomy" id="39947"/>
    <lineage>
        <taxon>Eukaryota</taxon>
        <taxon>Viridiplantae</taxon>
        <taxon>Streptophyta</taxon>
        <taxon>Embryophyta</taxon>
        <taxon>Tracheophyta</taxon>
        <taxon>Spermatophyta</taxon>
        <taxon>Magnoliopsida</taxon>
        <taxon>Liliopsida</taxon>
        <taxon>Poales</taxon>
        <taxon>Poaceae</taxon>
        <taxon>BOP clade</taxon>
        <taxon>Oryzoideae</taxon>
        <taxon>Oryzeae</taxon>
        <taxon>Oryzinae</taxon>
        <taxon>Oryza</taxon>
        <taxon>Oryza sativa</taxon>
    </lineage>
</organism>
<accession>Q948H6</accession>
<evidence type="ECO:0000256" key="6">
    <source>
        <dbReference type="ARBA" id="ARBA00022842"/>
    </source>
</evidence>
<dbReference type="SMART" id="SM00479">
    <property type="entry name" value="EXOIII"/>
    <property type="match status" value="1"/>
</dbReference>
<dbReference type="CDD" id="cd06127">
    <property type="entry name" value="DEDDh"/>
    <property type="match status" value="1"/>
</dbReference>
<evidence type="ECO:0000256" key="3">
    <source>
        <dbReference type="ARBA" id="ARBA00022723"/>
    </source>
</evidence>
<keyword evidence="4" id="KW-0378">Hydrolase</keyword>
<dbReference type="Pfam" id="PF00929">
    <property type="entry name" value="RNase_T"/>
    <property type="match status" value="1"/>
</dbReference>
<protein>
    <submittedName>
        <fullName evidence="7">Exonuclease family protein, expressed</fullName>
    </submittedName>
</protein>
<dbReference type="EMBL" id="DP000086">
    <property type="protein sequence ID" value="AAP53699.1"/>
    <property type="molecule type" value="Genomic_DNA"/>
</dbReference>
<dbReference type="PANTHER" id="PTHR30231">
    <property type="entry name" value="DNA POLYMERASE III SUBUNIT EPSILON"/>
    <property type="match status" value="1"/>
</dbReference>
<keyword evidence="3" id="KW-0479">Metal-binding</keyword>
<dbReference type="InterPro" id="IPR036397">
    <property type="entry name" value="RNaseH_sf"/>
</dbReference>
<evidence type="ECO:0000256" key="2">
    <source>
        <dbReference type="ARBA" id="ARBA00022722"/>
    </source>
</evidence>
<dbReference type="InterPro" id="IPR013520">
    <property type="entry name" value="Ribonucl_H"/>
</dbReference>
<sequence>MAYMSMEEGEGSSRAMVEEEPEIAFFDVETSMPWGPRERRTLLEFGSIFLCPRLVEVAEPFVTLVRPSDLGVVTEALERKGITRGALEDAPPFCDVADNIHNVLHGRIWAGHNIISFDSEIIREAFAEIGRSPPEPKGMIDTLPLLTQTFGRRAGNMKMANLADYFNLGPQIHRSLYDVRMNLDVLKCCSTVLFLEDNFPKLLSGGLRHFPELLSGGFLNPNDISLEFIQVSISFSSCLGKRSLNSGLRTNPLPYEFERSLCIKHNDDPLQLHCIGLRVHYEVSLNQNSEGRPKLSIVVDIPENLRQVLEFCDEIAKTTFREFGSTSEWRQVIKEYGNRPCVRLNIPIIGSGDDATYAIEIYLKEASGNIRKKDFSKADVAELEFMFFRGDMVDAFFSVELYNYKNNAGIRLVAKKLVVHCRLEVASNMIISDRVL</sequence>
<evidence type="ECO:0000313" key="7">
    <source>
        <dbReference type="EMBL" id="AAP53699.1"/>
    </source>
</evidence>
<accession>A0A5S6R853</accession>
<dbReference type="GO" id="GO:0046872">
    <property type="term" value="F:metal ion binding"/>
    <property type="evidence" value="ECO:0007669"/>
    <property type="project" value="UniProtKB-KW"/>
</dbReference>
<reference evidence="7" key="3">
    <citation type="submission" date="2006-07" db="EMBL/GenBank/DDBJ databases">
        <authorList>
            <person name="Buell R."/>
        </authorList>
    </citation>
    <scope>NUCLEOTIDE SEQUENCE</scope>
</reference>
<name>A0A5S6R853_ORYSJ</name>
<dbReference type="GO" id="GO:0004527">
    <property type="term" value="F:exonuclease activity"/>
    <property type="evidence" value="ECO:0007669"/>
    <property type="project" value="UniProtKB-KW"/>
</dbReference>
<comment type="cofactor">
    <cofactor evidence="1">
        <name>Mg(2+)</name>
        <dbReference type="ChEBI" id="CHEBI:18420"/>
    </cofactor>
</comment>
<keyword evidence="5 7" id="KW-0269">Exonuclease</keyword>
<keyword evidence="2" id="KW-0540">Nuclease</keyword>
<reference evidence="7" key="1">
    <citation type="journal article" date="2003" name="Science">
        <title>In-depth view of structure, activity, and evolution of rice chromosome 10.</title>
        <authorList>
            <consortium name="Rice Chromosome 10 Sequencing Consortium"/>
        </authorList>
    </citation>
    <scope>NUCLEOTIDE SEQUENCE [LARGE SCALE GENOMIC DNA]</scope>
</reference>
<dbReference type="InterPro" id="IPR012337">
    <property type="entry name" value="RNaseH-like_sf"/>
</dbReference>
<evidence type="ECO:0000256" key="5">
    <source>
        <dbReference type="ARBA" id="ARBA00022839"/>
    </source>
</evidence>
<accession>Q7XET9</accession>
<dbReference type="AlphaFoldDB" id="A0A5S6R853"/>